<keyword evidence="1" id="KW-0805">Transcription regulation</keyword>
<organism evidence="7 8">
    <name type="scientific">Marinobacterium lacunae</name>
    <dbReference type="NCBI Taxonomy" id="1232683"/>
    <lineage>
        <taxon>Bacteria</taxon>
        <taxon>Pseudomonadati</taxon>
        <taxon>Pseudomonadota</taxon>
        <taxon>Gammaproteobacteria</taxon>
        <taxon>Oceanospirillales</taxon>
        <taxon>Oceanospirillaceae</taxon>
        <taxon>Marinobacterium</taxon>
    </lineage>
</organism>
<protein>
    <recommendedName>
        <fullName evidence="5">Leucine-responsive regulatory protein</fullName>
    </recommendedName>
</protein>
<evidence type="ECO:0000313" key="7">
    <source>
        <dbReference type="EMBL" id="KEA64050.1"/>
    </source>
</evidence>
<dbReference type="InterPro" id="IPR019885">
    <property type="entry name" value="Tscrpt_reg_HTH_AsnC-type_CS"/>
</dbReference>
<dbReference type="AlphaFoldDB" id="A0A081FZU5"/>
<dbReference type="PANTHER" id="PTHR30154">
    <property type="entry name" value="LEUCINE-RESPONSIVE REGULATORY PROTEIN"/>
    <property type="match status" value="1"/>
</dbReference>
<feature type="domain" description="HTH asnC-type" evidence="6">
    <location>
        <begin position="10"/>
        <end position="71"/>
    </location>
</feature>
<dbReference type="SUPFAM" id="SSF46785">
    <property type="entry name" value="Winged helix' DNA-binding domain"/>
    <property type="match status" value="1"/>
</dbReference>
<dbReference type="PATRIC" id="fig|1232683.4.peg.1759"/>
<dbReference type="EMBL" id="JMQN01000021">
    <property type="protein sequence ID" value="KEA64050.1"/>
    <property type="molecule type" value="Genomic_DNA"/>
</dbReference>
<dbReference type="InterPro" id="IPR011991">
    <property type="entry name" value="ArsR-like_HTH"/>
</dbReference>
<dbReference type="GO" id="GO:0043565">
    <property type="term" value="F:sequence-specific DNA binding"/>
    <property type="evidence" value="ECO:0007669"/>
    <property type="project" value="InterPro"/>
</dbReference>
<dbReference type="FunFam" id="1.10.10.10:FF:000235">
    <property type="entry name" value="AsnC family transcriptional regulator"/>
    <property type="match status" value="1"/>
</dbReference>
<proteinExistence type="predicted"/>
<evidence type="ECO:0000259" key="6">
    <source>
        <dbReference type="PROSITE" id="PS50956"/>
    </source>
</evidence>
<evidence type="ECO:0000256" key="1">
    <source>
        <dbReference type="ARBA" id="ARBA00023015"/>
    </source>
</evidence>
<keyword evidence="8" id="KW-1185">Reference proteome</keyword>
<dbReference type="PRINTS" id="PR00033">
    <property type="entry name" value="HTHASNC"/>
</dbReference>
<reference evidence="7 8" key="1">
    <citation type="submission" date="2014-04" db="EMBL/GenBank/DDBJ databases">
        <title>Marinobacterium kochiensis sp. nov., isolated from sediment sample collected from Kochi backwaters in Kerala, India.</title>
        <authorList>
            <person name="Singh A."/>
            <person name="Pinnaka A.K."/>
        </authorList>
    </citation>
    <scope>NUCLEOTIDE SEQUENCE [LARGE SCALE GENOMIC DNA]</scope>
    <source>
        <strain evidence="7 8">AK27</strain>
    </source>
</reference>
<evidence type="ECO:0000256" key="5">
    <source>
        <dbReference type="ARBA" id="ARBA00039227"/>
    </source>
</evidence>
<evidence type="ECO:0000256" key="4">
    <source>
        <dbReference type="ARBA" id="ARBA00023163"/>
    </source>
</evidence>
<evidence type="ECO:0000313" key="8">
    <source>
        <dbReference type="Proteomes" id="UP000028252"/>
    </source>
</evidence>
<dbReference type="Pfam" id="PF01037">
    <property type="entry name" value="AsnC_trans_reg"/>
    <property type="match status" value="1"/>
</dbReference>
<dbReference type="Gene3D" id="1.10.10.10">
    <property type="entry name" value="Winged helix-like DNA-binding domain superfamily/Winged helix DNA-binding domain"/>
    <property type="match status" value="1"/>
</dbReference>
<dbReference type="InterPro" id="IPR011008">
    <property type="entry name" value="Dimeric_a/b-barrel"/>
</dbReference>
<evidence type="ECO:0000256" key="2">
    <source>
        <dbReference type="ARBA" id="ARBA00023125"/>
    </source>
</evidence>
<dbReference type="InterPro" id="IPR019887">
    <property type="entry name" value="Tscrpt_reg_AsnC/Lrp_C"/>
</dbReference>
<keyword evidence="2" id="KW-0238">DNA-binding</keyword>
<sequence length="166" mass="18965">MANIQKTRKLDRIDRNILTILQNEGRISYTELADRVGLSTTPCMERVKRLERDGVITGYHAKVNPEMLDFNLLVFVEIALSYQSPDAFEKFNKAVDKLPYILECHLVSGDADYLLKARLHDMSQYRELLGQMLLTLPGVKNSKSYIVMEEVKEQSELPTDISAKGE</sequence>
<dbReference type="GO" id="GO:0006524">
    <property type="term" value="P:alanine catabolic process"/>
    <property type="evidence" value="ECO:0007669"/>
    <property type="project" value="TreeGrafter"/>
</dbReference>
<name>A0A081FZU5_9GAMM</name>
<dbReference type="SUPFAM" id="SSF54909">
    <property type="entry name" value="Dimeric alpha+beta barrel"/>
    <property type="match status" value="1"/>
</dbReference>
<keyword evidence="4" id="KW-0804">Transcription</keyword>
<dbReference type="SMART" id="SM00344">
    <property type="entry name" value="HTH_ASNC"/>
    <property type="match status" value="1"/>
</dbReference>
<dbReference type="Pfam" id="PF13412">
    <property type="entry name" value="HTH_24"/>
    <property type="match status" value="1"/>
</dbReference>
<dbReference type="InterPro" id="IPR000485">
    <property type="entry name" value="AsnC-type_HTH_dom"/>
</dbReference>
<evidence type="ECO:0000256" key="3">
    <source>
        <dbReference type="ARBA" id="ARBA00023159"/>
    </source>
</evidence>
<dbReference type="PROSITE" id="PS50956">
    <property type="entry name" value="HTH_ASNC_2"/>
    <property type="match status" value="1"/>
</dbReference>
<dbReference type="InterPro" id="IPR019888">
    <property type="entry name" value="Tscrpt_reg_AsnC-like"/>
</dbReference>
<dbReference type="InterPro" id="IPR036390">
    <property type="entry name" value="WH_DNA-bd_sf"/>
</dbReference>
<dbReference type="PANTHER" id="PTHR30154:SF0">
    <property type="entry name" value="LEUCINE-RESPONSIVE REGULATORY PROTEIN"/>
    <property type="match status" value="1"/>
</dbReference>
<dbReference type="GO" id="GO:0005829">
    <property type="term" value="C:cytosol"/>
    <property type="evidence" value="ECO:0007669"/>
    <property type="project" value="TreeGrafter"/>
</dbReference>
<accession>A0A081FZU5</accession>
<dbReference type="OrthoDB" id="8590699at2"/>
<dbReference type="PROSITE" id="PS00519">
    <property type="entry name" value="HTH_ASNC_1"/>
    <property type="match status" value="1"/>
</dbReference>
<dbReference type="Gene3D" id="3.30.70.920">
    <property type="match status" value="1"/>
</dbReference>
<dbReference type="GO" id="GO:0006355">
    <property type="term" value="P:regulation of DNA-templated transcription"/>
    <property type="evidence" value="ECO:0007669"/>
    <property type="project" value="UniProtKB-ARBA"/>
</dbReference>
<dbReference type="RefSeq" id="WP_036186482.1">
    <property type="nucleotide sequence ID" value="NZ_JMQN01000021.1"/>
</dbReference>
<comment type="caution">
    <text evidence="7">The sequence shown here is derived from an EMBL/GenBank/DDBJ whole genome shotgun (WGS) entry which is preliminary data.</text>
</comment>
<dbReference type="CDD" id="cd00090">
    <property type="entry name" value="HTH_ARSR"/>
    <property type="match status" value="1"/>
</dbReference>
<dbReference type="GO" id="GO:0043201">
    <property type="term" value="P:response to L-leucine"/>
    <property type="evidence" value="ECO:0007669"/>
    <property type="project" value="TreeGrafter"/>
</dbReference>
<keyword evidence="3" id="KW-0010">Activator</keyword>
<dbReference type="FunFam" id="3.30.70.920:FF:000001">
    <property type="entry name" value="Transcriptional regulator, AsnC family"/>
    <property type="match status" value="1"/>
</dbReference>
<dbReference type="eggNOG" id="COG1522">
    <property type="taxonomic scope" value="Bacteria"/>
</dbReference>
<gene>
    <name evidence="7" type="ORF">ADIMK_1785</name>
</gene>
<dbReference type="STRING" id="1232683.ADIMK_1785"/>
<dbReference type="InterPro" id="IPR036388">
    <property type="entry name" value="WH-like_DNA-bd_sf"/>
</dbReference>
<dbReference type="Proteomes" id="UP000028252">
    <property type="component" value="Unassembled WGS sequence"/>
</dbReference>